<dbReference type="STRING" id="1499687.BN1080_03256"/>
<feature type="domain" description="STAS" evidence="1">
    <location>
        <begin position="159"/>
        <end position="270"/>
    </location>
</feature>
<dbReference type="AlphaFoldDB" id="A0A098ER15"/>
<dbReference type="InterPro" id="IPR002645">
    <property type="entry name" value="STAS_dom"/>
</dbReference>
<gene>
    <name evidence="2" type="primary">rsbRD_2</name>
    <name evidence="2" type="ORF">BN1080_03256</name>
</gene>
<keyword evidence="3" id="KW-1185">Reference proteome</keyword>
<organism evidence="2 3">
    <name type="scientific">Planococcus massiliensis</name>
    <dbReference type="NCBI Taxonomy" id="1499687"/>
    <lineage>
        <taxon>Bacteria</taxon>
        <taxon>Bacillati</taxon>
        <taxon>Bacillota</taxon>
        <taxon>Bacilli</taxon>
        <taxon>Bacillales</taxon>
        <taxon>Caryophanaceae</taxon>
        <taxon>Planococcus</taxon>
    </lineage>
</organism>
<dbReference type="PANTHER" id="PTHR33745">
    <property type="entry name" value="RSBT ANTAGONIST PROTEIN RSBS-RELATED"/>
    <property type="match status" value="1"/>
</dbReference>
<evidence type="ECO:0000313" key="3">
    <source>
        <dbReference type="Proteomes" id="UP000043699"/>
    </source>
</evidence>
<dbReference type="PANTHER" id="PTHR33745:SF8">
    <property type="entry name" value="BLUE-LIGHT PHOTORECEPTOR"/>
    <property type="match status" value="1"/>
</dbReference>
<name>A0A098ER15_9BACL</name>
<dbReference type="RefSeq" id="WP_052653618.1">
    <property type="nucleotide sequence ID" value="NZ_CCXS01000001.1"/>
</dbReference>
<dbReference type="Pfam" id="PF01740">
    <property type="entry name" value="STAS"/>
    <property type="match status" value="1"/>
</dbReference>
<dbReference type="Gene3D" id="3.30.750.24">
    <property type="entry name" value="STAS domain"/>
    <property type="match status" value="1"/>
</dbReference>
<dbReference type="InterPro" id="IPR051932">
    <property type="entry name" value="Bact_StressResp_Reg"/>
</dbReference>
<dbReference type="CDD" id="cd07041">
    <property type="entry name" value="STAS_RsbR_RsbS_like"/>
    <property type="match status" value="1"/>
</dbReference>
<evidence type="ECO:0000259" key="1">
    <source>
        <dbReference type="PROSITE" id="PS50801"/>
    </source>
</evidence>
<dbReference type="PROSITE" id="PS50801">
    <property type="entry name" value="STAS"/>
    <property type="match status" value="1"/>
</dbReference>
<evidence type="ECO:0000313" key="2">
    <source>
        <dbReference type="EMBL" id="CEG24235.1"/>
    </source>
</evidence>
<dbReference type="InterPro" id="IPR036513">
    <property type="entry name" value="STAS_dom_sf"/>
</dbReference>
<accession>A0A098ER15</accession>
<dbReference type="EMBL" id="CCXS01000001">
    <property type="protein sequence ID" value="CEG24235.1"/>
    <property type="molecule type" value="Genomic_DNA"/>
</dbReference>
<dbReference type="Proteomes" id="UP000043699">
    <property type="component" value="Unassembled WGS sequence"/>
</dbReference>
<sequence>MESILNVAKHLKENAQSLSNTIVDDIVPTFPHSVSLQEINQAKIVYTEFLQFLGNSLLKTEENVHTELIKWSKKNGELQAALGQPISTVIVRYPSTRSIFIDHLTAVSMAYQLPPLEMINLMKRFNYLLDLSLNEAIFAFERLTEEKFAANRRQINELSAPIVSIQEGIAVLPLIGLIDQERAQYLVEHIVPKIPSLHIETLIVDFSGILMIDNQVADQLLKVSSMLKLLGIAVVSTGIRPQIAQAMIQEGVNLSAIRSYATVRQALEEMNKLKI</sequence>
<dbReference type="OrthoDB" id="2677458at2"/>
<dbReference type="SUPFAM" id="SSF52091">
    <property type="entry name" value="SpoIIaa-like"/>
    <property type="match status" value="1"/>
</dbReference>
<reference evidence="2 3" key="1">
    <citation type="submission" date="2014-09" db="EMBL/GenBank/DDBJ databases">
        <authorList>
            <person name="Urmite Genomes Urmite Genomes"/>
        </authorList>
    </citation>
    <scope>NUCLEOTIDE SEQUENCE [LARGE SCALE GENOMIC DNA]</scope>
    <source>
        <strain evidence="2 3">ES2</strain>
    </source>
</reference>
<proteinExistence type="predicted"/>
<protein>
    <submittedName>
        <fullName evidence="2">RsbT co-antagonist protein RsbRD</fullName>
    </submittedName>
</protein>